<dbReference type="InterPro" id="IPR038063">
    <property type="entry name" value="Transpep_catalytic_dom"/>
</dbReference>
<dbReference type="UniPathway" id="UPA00219"/>
<evidence type="ECO:0000256" key="2">
    <source>
        <dbReference type="ARBA" id="ARBA00005992"/>
    </source>
</evidence>
<dbReference type="AlphaFoldDB" id="A0A6L5Z3P8"/>
<gene>
    <name evidence="10" type="ORF">GE300_13955</name>
</gene>
<dbReference type="PANTHER" id="PTHR36699">
    <property type="entry name" value="LD-TRANSPEPTIDASE"/>
    <property type="match status" value="1"/>
</dbReference>
<comment type="pathway">
    <text evidence="1 7">Cell wall biogenesis; peptidoglycan biosynthesis.</text>
</comment>
<evidence type="ECO:0000256" key="8">
    <source>
        <dbReference type="SAM" id="SignalP"/>
    </source>
</evidence>
<dbReference type="PROSITE" id="PS52029">
    <property type="entry name" value="LD_TPASE"/>
    <property type="match status" value="1"/>
</dbReference>
<dbReference type="EMBL" id="WIND01000011">
    <property type="protein sequence ID" value="MSU90705.1"/>
    <property type="molecule type" value="Genomic_DNA"/>
</dbReference>
<feature type="active site" description="Proton donor/acceptor" evidence="7">
    <location>
        <position position="124"/>
    </location>
</feature>
<name>A0A6L5Z3P8_9RHOB</name>
<evidence type="ECO:0000256" key="7">
    <source>
        <dbReference type="PROSITE-ProRule" id="PRU01373"/>
    </source>
</evidence>
<feature type="signal peptide" evidence="8">
    <location>
        <begin position="1"/>
        <end position="28"/>
    </location>
</feature>
<proteinExistence type="inferred from homology"/>
<evidence type="ECO:0000256" key="6">
    <source>
        <dbReference type="ARBA" id="ARBA00023316"/>
    </source>
</evidence>
<protein>
    <submittedName>
        <fullName evidence="10">L,D-transpeptidase family protein</fullName>
    </submittedName>
</protein>
<dbReference type="GO" id="GO:0009252">
    <property type="term" value="P:peptidoglycan biosynthetic process"/>
    <property type="evidence" value="ECO:0007669"/>
    <property type="project" value="UniProtKB-UniPathway"/>
</dbReference>
<feature type="domain" description="L,D-TPase catalytic" evidence="9">
    <location>
        <begin position="34"/>
        <end position="166"/>
    </location>
</feature>
<organism evidence="10 11">
    <name type="scientific">Halovulum marinum</name>
    <dbReference type="NCBI Taxonomy" id="2662447"/>
    <lineage>
        <taxon>Bacteria</taxon>
        <taxon>Pseudomonadati</taxon>
        <taxon>Pseudomonadota</taxon>
        <taxon>Alphaproteobacteria</taxon>
        <taxon>Rhodobacterales</taxon>
        <taxon>Paracoccaceae</taxon>
        <taxon>Halovulum</taxon>
    </lineage>
</organism>
<dbReference type="SUPFAM" id="SSF141523">
    <property type="entry name" value="L,D-transpeptidase catalytic domain-like"/>
    <property type="match status" value="1"/>
</dbReference>
<keyword evidence="8" id="KW-0732">Signal</keyword>
<evidence type="ECO:0000259" key="9">
    <source>
        <dbReference type="PROSITE" id="PS52029"/>
    </source>
</evidence>
<dbReference type="GO" id="GO:0016740">
    <property type="term" value="F:transferase activity"/>
    <property type="evidence" value="ECO:0007669"/>
    <property type="project" value="UniProtKB-KW"/>
</dbReference>
<dbReference type="GO" id="GO:0008360">
    <property type="term" value="P:regulation of cell shape"/>
    <property type="evidence" value="ECO:0007669"/>
    <property type="project" value="UniProtKB-UniRule"/>
</dbReference>
<dbReference type="Gene3D" id="2.40.440.10">
    <property type="entry name" value="L,D-transpeptidase catalytic domain-like"/>
    <property type="match status" value="1"/>
</dbReference>
<keyword evidence="5 7" id="KW-0573">Peptidoglycan synthesis</keyword>
<reference evidence="10 11" key="1">
    <citation type="submission" date="2019-10" db="EMBL/GenBank/DDBJ databases">
        <title>Cognatihalovulum marinum gen. nov. sp. nov., a new member of the family Rhodobacteraceae isolated from deep seawater of the Northwest Indian Ocean.</title>
        <authorList>
            <person name="Ruan C."/>
            <person name="Wang J."/>
            <person name="Zheng X."/>
            <person name="Song L."/>
            <person name="Zhu Y."/>
            <person name="Huang Y."/>
            <person name="Lu Z."/>
            <person name="Du W."/>
            <person name="Huang L."/>
            <person name="Dai X."/>
        </authorList>
    </citation>
    <scope>NUCLEOTIDE SEQUENCE [LARGE SCALE GENOMIC DNA]</scope>
    <source>
        <strain evidence="10 11">2CG4</strain>
    </source>
</reference>
<keyword evidence="6 7" id="KW-0961">Cell wall biogenesis/degradation</keyword>
<dbReference type="GO" id="GO:0004180">
    <property type="term" value="F:carboxypeptidase activity"/>
    <property type="evidence" value="ECO:0007669"/>
    <property type="project" value="UniProtKB-ARBA"/>
</dbReference>
<dbReference type="Proteomes" id="UP000474957">
    <property type="component" value="Unassembled WGS sequence"/>
</dbReference>
<keyword evidence="3" id="KW-0808">Transferase</keyword>
<dbReference type="CDD" id="cd16913">
    <property type="entry name" value="YkuD_like"/>
    <property type="match status" value="1"/>
</dbReference>
<evidence type="ECO:0000313" key="11">
    <source>
        <dbReference type="Proteomes" id="UP000474957"/>
    </source>
</evidence>
<dbReference type="RefSeq" id="WP_154447188.1">
    <property type="nucleotide sequence ID" value="NZ_WIND01000011.1"/>
</dbReference>
<dbReference type="PROSITE" id="PS51257">
    <property type="entry name" value="PROKAR_LIPOPROTEIN"/>
    <property type="match status" value="1"/>
</dbReference>
<dbReference type="Pfam" id="PF03734">
    <property type="entry name" value="YkuD"/>
    <property type="match status" value="1"/>
</dbReference>
<evidence type="ECO:0000256" key="4">
    <source>
        <dbReference type="ARBA" id="ARBA00022960"/>
    </source>
</evidence>
<dbReference type="PANTHER" id="PTHR36699:SF1">
    <property type="entry name" value="L,D-TRANSPEPTIDASE YAFK-RELATED"/>
    <property type="match status" value="1"/>
</dbReference>
<dbReference type="GO" id="GO:0071555">
    <property type="term" value="P:cell wall organization"/>
    <property type="evidence" value="ECO:0007669"/>
    <property type="project" value="UniProtKB-UniRule"/>
</dbReference>
<keyword evidence="4 7" id="KW-0133">Cell shape</keyword>
<comment type="similarity">
    <text evidence="2">Belongs to the YkuD family.</text>
</comment>
<feature type="active site" description="Nucleophile" evidence="7">
    <location>
        <position position="142"/>
    </location>
</feature>
<evidence type="ECO:0000256" key="1">
    <source>
        <dbReference type="ARBA" id="ARBA00004752"/>
    </source>
</evidence>
<accession>A0A6L5Z3P8</accession>
<dbReference type="InterPro" id="IPR005490">
    <property type="entry name" value="LD_TPept_cat_dom"/>
</dbReference>
<evidence type="ECO:0000313" key="10">
    <source>
        <dbReference type="EMBL" id="MSU90705.1"/>
    </source>
</evidence>
<evidence type="ECO:0000256" key="5">
    <source>
        <dbReference type="ARBA" id="ARBA00022984"/>
    </source>
</evidence>
<keyword evidence="11" id="KW-1185">Reference proteome</keyword>
<evidence type="ECO:0000256" key="3">
    <source>
        <dbReference type="ARBA" id="ARBA00022679"/>
    </source>
</evidence>
<comment type="caution">
    <text evidence="10">The sequence shown here is derived from an EMBL/GenBank/DDBJ whole genome shotgun (WGS) entry which is preliminary data.</text>
</comment>
<feature type="chain" id="PRO_5026665558" evidence="8">
    <location>
        <begin position="29"/>
        <end position="167"/>
    </location>
</feature>
<sequence length="167" mass="18272">MTGICRPRRAVVLGLAAAGLSACGRNYAALPPADHVMLLKAERRLLLFQQQKPVREFRVGLGFAPQGQKQQEGDGRTPEGRYFVDRKNPKSSYHLSVGINYPTPEQLARAQAMGVEPGGDIFFHGQPNNGYRPEKQDWTAGCIAVANAEIEEIYSRVPLGTPVTILA</sequence>